<dbReference type="OrthoDB" id="6352234at2759"/>
<dbReference type="Pfam" id="PF05050">
    <property type="entry name" value="Methyltransf_21"/>
    <property type="match status" value="1"/>
</dbReference>
<feature type="compositionally biased region" description="Acidic residues" evidence="1">
    <location>
        <begin position="227"/>
        <end position="246"/>
    </location>
</feature>
<name>X2ANQ4_CAPTE</name>
<feature type="domain" description="Methyltransferase FkbM" evidence="3">
    <location>
        <begin position="413"/>
        <end position="558"/>
    </location>
</feature>
<dbReference type="InterPro" id="IPR053202">
    <property type="entry name" value="EGF_Rcpt_Signaling_Reg"/>
</dbReference>
<proteinExistence type="predicted"/>
<sequence length="599" mass="68507">MEEQEASGESGVVIEEIVLPPVPEEKAVIDLVVLGERLKHYMLIVFNLLQAKYYQWTPVVRAHASAWGGIFYQQISKQYHMFNLKTRSYKYRTFVAITLLVLILFFVFDALFFASRIDPPKAPMAQKLPPPPPQKNTVPEIAKQQLPWNQQDDAKLNKNLIERTPGLGSKGDQKDTFSADPKNPQSVGKLLSRLVSNDVNLLHYFRSILDKHDTGQRPKRVANKSDGEEEAVFDNDEDEADEEELDTLQRGGKRIVPDSTLTSQQLLLKAWSRQQQEQQQKQQLHEQQQQQPHQQQQPQQANPAEGSGGKPKIVDYENPYLLGDLGAAQMNLPHIRNISDHINELAAFTERLNKEKVPGDNPQLVQLVKDYWIRKPSGLPYQLDQPDLPDTSMGQAAVVDEILRQKRNGFFVECGALDGETRSNTLFFERERGWTGLLIEPGPVNYRRMVKKHRRAYISPACLGVEPHPSRKFFHRGKNRGRLLDAEDSVQWVADQFMILDRTGVQCLPLYTMLLALNQTHVDYFSLDVEGVELEVLQSIPFHLLDIDVISVEFAHGRATKEELKEYATNVLGYRVVYEVSRKDWLANDFILVREDLLS</sequence>
<accession>X2ANQ4</accession>
<reference evidence="4" key="3">
    <citation type="submission" date="2015-06" db="UniProtKB">
        <authorList>
            <consortium name="EnsemblMetazoa"/>
        </authorList>
    </citation>
    <scope>IDENTIFICATION</scope>
</reference>
<dbReference type="Gene3D" id="3.40.50.150">
    <property type="entry name" value="Vaccinia Virus protein VP39"/>
    <property type="match status" value="1"/>
</dbReference>
<feature type="compositionally biased region" description="Low complexity" evidence="1">
    <location>
        <begin position="277"/>
        <end position="300"/>
    </location>
</feature>
<dbReference type="GO" id="GO:0005794">
    <property type="term" value="C:Golgi apparatus"/>
    <property type="evidence" value="ECO:0007669"/>
    <property type="project" value="TreeGrafter"/>
</dbReference>
<evidence type="ECO:0000259" key="3">
    <source>
        <dbReference type="Pfam" id="PF05050"/>
    </source>
</evidence>
<dbReference type="GO" id="GO:0005789">
    <property type="term" value="C:endoplasmic reticulum membrane"/>
    <property type="evidence" value="ECO:0007669"/>
    <property type="project" value="TreeGrafter"/>
</dbReference>
<feature type="region of interest" description="Disordered" evidence="1">
    <location>
        <begin position="215"/>
        <end position="256"/>
    </location>
</feature>
<reference evidence="5" key="1">
    <citation type="submission" date="2012-12" db="EMBL/GenBank/DDBJ databases">
        <authorList>
            <person name="Hellsten U."/>
            <person name="Grimwood J."/>
            <person name="Chapman J.A."/>
            <person name="Shapiro H."/>
            <person name="Aerts A."/>
            <person name="Otillar R.P."/>
            <person name="Terry A.Y."/>
            <person name="Boore J.L."/>
            <person name="Simakov O."/>
            <person name="Marletaz F."/>
            <person name="Cho S.-J."/>
            <person name="Edsinger-Gonzales E."/>
            <person name="Havlak P."/>
            <person name="Kuo D.-H."/>
            <person name="Larsson T."/>
            <person name="Lv J."/>
            <person name="Arendt D."/>
            <person name="Savage R."/>
            <person name="Osoegawa K."/>
            <person name="de Jong P."/>
            <person name="Lindberg D.R."/>
            <person name="Seaver E.C."/>
            <person name="Weisblat D.A."/>
            <person name="Putnam N.H."/>
            <person name="Grigoriev I.V."/>
            <person name="Rokhsar D.S."/>
        </authorList>
    </citation>
    <scope>NUCLEOTIDE SEQUENCE</scope>
    <source>
        <strain evidence="5">I ESC-2004</strain>
    </source>
</reference>
<dbReference type="HOGENOM" id="CLU_455798_0_0_1"/>
<feature type="region of interest" description="Disordered" evidence="1">
    <location>
        <begin position="277"/>
        <end position="315"/>
    </location>
</feature>
<keyword evidence="2" id="KW-0812">Transmembrane</keyword>
<dbReference type="GO" id="GO:0006888">
    <property type="term" value="P:endoplasmic reticulum to Golgi vesicle-mediated transport"/>
    <property type="evidence" value="ECO:0007669"/>
    <property type="project" value="TreeGrafter"/>
</dbReference>
<dbReference type="Proteomes" id="UP000014760">
    <property type="component" value="Unassembled WGS sequence"/>
</dbReference>
<dbReference type="AlphaFoldDB" id="X2ANQ4"/>
<keyword evidence="5" id="KW-1185">Reference proteome</keyword>
<dbReference type="SUPFAM" id="SSF53335">
    <property type="entry name" value="S-adenosyl-L-methionine-dependent methyltransferases"/>
    <property type="match status" value="1"/>
</dbReference>
<keyword evidence="2" id="KW-1133">Transmembrane helix</keyword>
<dbReference type="EMBL" id="AMQN01000406">
    <property type="status" value="NOT_ANNOTATED_CDS"/>
    <property type="molecule type" value="Genomic_DNA"/>
</dbReference>
<evidence type="ECO:0000313" key="4">
    <source>
        <dbReference type="EnsemblMetazoa" id="CapteP218731"/>
    </source>
</evidence>
<reference evidence="5" key="2">
    <citation type="journal article" date="2013" name="Nature">
        <title>Insights into bilaterian evolution from three spiralian genomes.</title>
        <authorList>
            <person name="Simakov O."/>
            <person name="Marletaz F."/>
            <person name="Cho S.J."/>
            <person name="Edsinger-Gonzales E."/>
            <person name="Havlak P."/>
            <person name="Hellsten U."/>
            <person name="Kuo D.H."/>
            <person name="Larsson T."/>
            <person name="Lv J."/>
            <person name="Arendt D."/>
            <person name="Savage R."/>
            <person name="Osoegawa K."/>
            <person name="de Jong P."/>
            <person name="Grimwood J."/>
            <person name="Chapman J.A."/>
            <person name="Shapiro H."/>
            <person name="Aerts A."/>
            <person name="Otillar R.P."/>
            <person name="Terry A.Y."/>
            <person name="Boore J.L."/>
            <person name="Grigoriev I.V."/>
            <person name="Lindberg D.R."/>
            <person name="Seaver E.C."/>
            <person name="Weisblat D.A."/>
            <person name="Putnam N.H."/>
            <person name="Rokhsar D.S."/>
        </authorList>
    </citation>
    <scope>NUCLEOTIDE SEQUENCE</scope>
    <source>
        <strain evidence="5">I ESC-2004</strain>
    </source>
</reference>
<keyword evidence="2" id="KW-0472">Membrane</keyword>
<feature type="transmembrane region" description="Helical" evidence="2">
    <location>
        <begin position="94"/>
        <end position="114"/>
    </location>
</feature>
<dbReference type="PANTHER" id="PTHR34009">
    <property type="entry name" value="PROTEIN STAR"/>
    <property type="match status" value="1"/>
</dbReference>
<evidence type="ECO:0000256" key="1">
    <source>
        <dbReference type="SAM" id="MobiDB-lite"/>
    </source>
</evidence>
<dbReference type="GO" id="GO:0031902">
    <property type="term" value="C:late endosome membrane"/>
    <property type="evidence" value="ECO:0007669"/>
    <property type="project" value="TreeGrafter"/>
</dbReference>
<dbReference type="GO" id="GO:0016197">
    <property type="term" value="P:endosomal transport"/>
    <property type="evidence" value="ECO:0007669"/>
    <property type="project" value="TreeGrafter"/>
</dbReference>
<evidence type="ECO:0000256" key="2">
    <source>
        <dbReference type="SAM" id="Phobius"/>
    </source>
</evidence>
<feature type="region of interest" description="Disordered" evidence="1">
    <location>
        <begin position="162"/>
        <end position="184"/>
    </location>
</feature>
<organism evidence="4 5">
    <name type="scientific">Capitella teleta</name>
    <name type="common">Polychaete worm</name>
    <dbReference type="NCBI Taxonomy" id="283909"/>
    <lineage>
        <taxon>Eukaryota</taxon>
        <taxon>Metazoa</taxon>
        <taxon>Spiralia</taxon>
        <taxon>Lophotrochozoa</taxon>
        <taxon>Annelida</taxon>
        <taxon>Polychaeta</taxon>
        <taxon>Sedentaria</taxon>
        <taxon>Scolecida</taxon>
        <taxon>Capitellidae</taxon>
        <taxon>Capitella</taxon>
    </lineage>
</organism>
<dbReference type="EnsemblMetazoa" id="CapteT218731">
    <property type="protein sequence ID" value="CapteP218731"/>
    <property type="gene ID" value="CapteG218731"/>
</dbReference>
<dbReference type="PANTHER" id="PTHR34009:SF2">
    <property type="entry name" value="PROTEIN STAR"/>
    <property type="match status" value="1"/>
</dbReference>
<dbReference type="InterPro" id="IPR006342">
    <property type="entry name" value="FkbM_mtfrase"/>
</dbReference>
<evidence type="ECO:0000313" key="5">
    <source>
        <dbReference type="Proteomes" id="UP000014760"/>
    </source>
</evidence>
<dbReference type="GO" id="GO:0005886">
    <property type="term" value="C:plasma membrane"/>
    <property type="evidence" value="ECO:0007669"/>
    <property type="project" value="TreeGrafter"/>
</dbReference>
<dbReference type="InterPro" id="IPR029063">
    <property type="entry name" value="SAM-dependent_MTases_sf"/>
</dbReference>
<protein>
    <recommendedName>
        <fullName evidence="3">Methyltransferase FkbM domain-containing protein</fullName>
    </recommendedName>
</protein>